<dbReference type="EMBL" id="CAUYUJ010021870">
    <property type="protein sequence ID" value="CAK0907498.1"/>
    <property type="molecule type" value="Genomic_DNA"/>
</dbReference>
<accession>A0ABN9Y4N4</accession>
<protein>
    <submittedName>
        <fullName evidence="1">Uncharacterized protein</fullName>
    </submittedName>
</protein>
<reference evidence="1" key="1">
    <citation type="submission" date="2023-10" db="EMBL/GenBank/DDBJ databases">
        <authorList>
            <person name="Chen Y."/>
            <person name="Shah S."/>
            <person name="Dougan E. K."/>
            <person name="Thang M."/>
            <person name="Chan C."/>
        </authorList>
    </citation>
    <scope>NUCLEOTIDE SEQUENCE [LARGE SCALE GENOMIC DNA]</scope>
</reference>
<dbReference type="InterPro" id="IPR039741">
    <property type="entry name" value="UDP-sugar_pyrophosphorylase"/>
</dbReference>
<dbReference type="Gene3D" id="3.90.550.10">
    <property type="entry name" value="Spore Coat Polysaccharide Biosynthesis Protein SpsA, Chain A"/>
    <property type="match status" value="1"/>
</dbReference>
<evidence type="ECO:0000313" key="1">
    <source>
        <dbReference type="EMBL" id="CAK0907498.1"/>
    </source>
</evidence>
<name>A0ABN9Y4N4_9DINO</name>
<proteinExistence type="predicted"/>
<dbReference type="InterPro" id="IPR029044">
    <property type="entry name" value="Nucleotide-diphossugar_trans"/>
</dbReference>
<feature type="non-terminal residue" evidence="1">
    <location>
        <position position="112"/>
    </location>
</feature>
<evidence type="ECO:0000313" key="2">
    <source>
        <dbReference type="Proteomes" id="UP001189429"/>
    </source>
</evidence>
<organism evidence="1 2">
    <name type="scientific">Prorocentrum cordatum</name>
    <dbReference type="NCBI Taxonomy" id="2364126"/>
    <lineage>
        <taxon>Eukaryota</taxon>
        <taxon>Sar</taxon>
        <taxon>Alveolata</taxon>
        <taxon>Dinophyceae</taxon>
        <taxon>Prorocentrales</taxon>
        <taxon>Prorocentraceae</taxon>
        <taxon>Prorocentrum</taxon>
    </lineage>
</organism>
<gene>
    <name evidence="1" type="ORF">PCOR1329_LOCUS82498</name>
</gene>
<dbReference type="PANTHER" id="PTHR11952">
    <property type="entry name" value="UDP- GLUCOSE PYROPHOSPHORYLASE"/>
    <property type="match status" value="1"/>
</dbReference>
<dbReference type="PANTHER" id="PTHR11952:SF9">
    <property type="entry name" value="UDP-SUGAR PYROPHOSPHORYLASE"/>
    <property type="match status" value="1"/>
</dbReference>
<dbReference type="Proteomes" id="UP001189429">
    <property type="component" value="Unassembled WGS sequence"/>
</dbReference>
<comment type="caution">
    <text evidence="1">The sequence shown here is derived from an EMBL/GenBank/DDBJ whole genome shotgun (WGS) entry which is preliminary data.</text>
</comment>
<keyword evidence="2" id="KW-1185">Reference proteome</keyword>
<dbReference type="SUPFAM" id="SSF53448">
    <property type="entry name" value="Nucleotide-diphospho-sugar transferases"/>
    <property type="match status" value="1"/>
</dbReference>
<sequence>MNSVAVPRIPEEAVGGICELVDEAKGSSTTINVEYNQLDPLLKGTPAGGDKPDASGFSPYPGNINILVFGLEGMKACLHTTGGIVPEFVNPKWADAEKSKFKKPTRLECMMQ</sequence>